<organism evidence="1 2">
    <name type="scientific">Coraliomargarita sinensis</name>
    <dbReference type="NCBI Taxonomy" id="2174842"/>
    <lineage>
        <taxon>Bacteria</taxon>
        <taxon>Pseudomonadati</taxon>
        <taxon>Verrucomicrobiota</taxon>
        <taxon>Opitutia</taxon>
        <taxon>Puniceicoccales</taxon>
        <taxon>Coraliomargaritaceae</taxon>
        <taxon>Coraliomargarita</taxon>
    </lineage>
</organism>
<evidence type="ECO:0000313" key="2">
    <source>
        <dbReference type="Proteomes" id="UP000247099"/>
    </source>
</evidence>
<comment type="caution">
    <text evidence="1">The sequence shown here is derived from an EMBL/GenBank/DDBJ whole genome shotgun (WGS) entry which is preliminary data.</text>
</comment>
<dbReference type="AlphaFoldDB" id="A0A317ZHG3"/>
<gene>
    <name evidence="1" type="ORF">DDZ13_02750</name>
</gene>
<protein>
    <submittedName>
        <fullName evidence="1">Uncharacterized protein</fullName>
    </submittedName>
</protein>
<dbReference type="RefSeq" id="WP_110129903.1">
    <property type="nucleotide sequence ID" value="NZ_QHJQ01000002.1"/>
</dbReference>
<keyword evidence="2" id="KW-1185">Reference proteome</keyword>
<accession>A0A317ZHG3</accession>
<reference evidence="1 2" key="1">
    <citation type="submission" date="2018-05" db="EMBL/GenBank/DDBJ databases">
        <title>Coraliomargarita sinensis sp. nov., isolated from a marine solar saltern.</title>
        <authorList>
            <person name="Zhou L.Y."/>
        </authorList>
    </citation>
    <scope>NUCLEOTIDE SEQUENCE [LARGE SCALE GENOMIC DNA]</scope>
    <source>
        <strain evidence="1 2">WN38</strain>
    </source>
</reference>
<dbReference type="EMBL" id="QHJQ01000002">
    <property type="protein sequence ID" value="PXA04900.1"/>
    <property type="molecule type" value="Genomic_DNA"/>
</dbReference>
<sequence length="61" mass="7201">MSDETMPTAKPPAGEYRFSLREMLHEVKVERRDSQFGRQLVDATEIDKMFSKSKRKKKKAR</sequence>
<proteinExistence type="predicted"/>
<dbReference type="InParanoid" id="A0A317ZHG3"/>
<dbReference type="Proteomes" id="UP000247099">
    <property type="component" value="Unassembled WGS sequence"/>
</dbReference>
<evidence type="ECO:0000313" key="1">
    <source>
        <dbReference type="EMBL" id="PXA04900.1"/>
    </source>
</evidence>
<name>A0A317ZHG3_9BACT</name>